<evidence type="ECO:0000259" key="10">
    <source>
        <dbReference type="Pfam" id="PF04715"/>
    </source>
</evidence>
<dbReference type="EMBL" id="JBHSSD010000009">
    <property type="protein sequence ID" value="MFC6163522.1"/>
    <property type="molecule type" value="Genomic_DNA"/>
</dbReference>
<sequence length="481" mass="52882">MNLKTLQQLSQTYPMVPVTLQYQVDQFDPVAVTAALQTPTQPCFLLTGQPKPDEAGYSFIGVRPQQTLMYRNGQLTVTTADKITRTKTALKPVLQHLMTVNQTPKIPGLPPFTGGLAGYFSYDYARYANPTLPQQPADPDQLNDADLLVVDRVIGYNHQTHQVTLSQLVPTSTLTACYATVMADLQTLKQRLATCLEPMLPPLRLLTPLTLAFDLPTFTAKVAQTKQHIRQGDIFQLILSNPQRAQMTGSLFNLTRTLFPTSPAPYQFYFRHGDFETVGASPETLIKKQGDNLVTYPLAGTRRRGKTAVEDAAFAHELTTSPKELAEHNMLIDLGRNDLGRVSQFGSVQVTRTRQLLKFSQVMHLGSTVESRVAAGTSPIDIIESLMPAGTLSGAPKVRAMQLISELEQRKRGIYGGCLGYLDFNGDLDFCIGIRLAYRQGAQLVVHAGAGIVADSCAQQEFQEFNNKARAVVQALKAVAQ</sequence>
<keyword evidence="6" id="KW-0456">Lyase</keyword>
<evidence type="ECO:0000256" key="1">
    <source>
        <dbReference type="ARBA" id="ARBA00001946"/>
    </source>
</evidence>
<comment type="caution">
    <text evidence="11">The sequence shown here is derived from an EMBL/GenBank/DDBJ whole genome shotgun (WGS) entry which is preliminary data.</text>
</comment>
<gene>
    <name evidence="11" type="ORF">ACFP3T_02410</name>
</gene>
<dbReference type="InterPro" id="IPR019999">
    <property type="entry name" value="Anth_synth_I-like"/>
</dbReference>
<proteinExistence type="predicted"/>
<dbReference type="Pfam" id="PF04715">
    <property type="entry name" value="Anth_synt_I_N"/>
    <property type="match status" value="1"/>
</dbReference>
<comment type="cofactor">
    <cofactor evidence="1">
        <name>Mg(2+)</name>
        <dbReference type="ChEBI" id="CHEBI:18420"/>
    </cofactor>
</comment>
<evidence type="ECO:0000256" key="5">
    <source>
        <dbReference type="ARBA" id="ARBA00022842"/>
    </source>
</evidence>
<organism evidence="11 12">
    <name type="scientific">Lactiplantibacillus dongliensis</name>
    <dbReference type="NCBI Taxonomy" id="2559919"/>
    <lineage>
        <taxon>Bacteria</taxon>
        <taxon>Bacillati</taxon>
        <taxon>Bacillota</taxon>
        <taxon>Bacilli</taxon>
        <taxon>Lactobacillales</taxon>
        <taxon>Lactobacillaceae</taxon>
        <taxon>Lactiplantibacillus</taxon>
    </lineage>
</organism>
<dbReference type="Pfam" id="PF00425">
    <property type="entry name" value="Chorismate_bind"/>
    <property type="match status" value="1"/>
</dbReference>
<dbReference type="PRINTS" id="PR00095">
    <property type="entry name" value="ANTSNTHASEI"/>
</dbReference>
<feature type="domain" description="Anthranilate synthase component I N-terminal" evidence="10">
    <location>
        <begin position="25"/>
        <end position="165"/>
    </location>
</feature>
<dbReference type="PANTHER" id="PTHR11236:SF48">
    <property type="entry name" value="ISOCHORISMATE SYNTHASE MENF"/>
    <property type="match status" value="1"/>
</dbReference>
<protein>
    <recommendedName>
        <fullName evidence="3">Anthranilate synthase component 1</fullName>
    </recommendedName>
</protein>
<dbReference type="PANTHER" id="PTHR11236">
    <property type="entry name" value="AMINOBENZOATE/ANTHRANILATE SYNTHASE"/>
    <property type="match status" value="1"/>
</dbReference>
<accession>A0ABW1R4D8</accession>
<dbReference type="RefSeq" id="WP_137638964.1">
    <property type="nucleotide sequence ID" value="NZ_BJDK01000001.1"/>
</dbReference>
<dbReference type="InterPro" id="IPR006805">
    <property type="entry name" value="Anth_synth_I_N"/>
</dbReference>
<keyword evidence="5" id="KW-0460">Magnesium</keyword>
<comment type="catalytic activity">
    <reaction evidence="8">
        <text>chorismate + L-glutamine = anthranilate + pyruvate + L-glutamate + H(+)</text>
        <dbReference type="Rhea" id="RHEA:21732"/>
        <dbReference type="ChEBI" id="CHEBI:15361"/>
        <dbReference type="ChEBI" id="CHEBI:15378"/>
        <dbReference type="ChEBI" id="CHEBI:16567"/>
        <dbReference type="ChEBI" id="CHEBI:29748"/>
        <dbReference type="ChEBI" id="CHEBI:29985"/>
        <dbReference type="ChEBI" id="CHEBI:58359"/>
        <dbReference type="EC" id="4.1.3.27"/>
    </reaction>
</comment>
<name>A0ABW1R4D8_9LACO</name>
<evidence type="ECO:0000256" key="7">
    <source>
        <dbReference type="ARBA" id="ARBA00025634"/>
    </source>
</evidence>
<evidence type="ECO:0000313" key="12">
    <source>
        <dbReference type="Proteomes" id="UP001596253"/>
    </source>
</evidence>
<dbReference type="Proteomes" id="UP001596253">
    <property type="component" value="Unassembled WGS sequence"/>
</dbReference>
<dbReference type="InterPro" id="IPR005801">
    <property type="entry name" value="ADC_synthase"/>
</dbReference>
<evidence type="ECO:0000256" key="6">
    <source>
        <dbReference type="ARBA" id="ARBA00023239"/>
    </source>
</evidence>
<evidence type="ECO:0000256" key="8">
    <source>
        <dbReference type="ARBA" id="ARBA00047683"/>
    </source>
</evidence>
<evidence type="ECO:0000256" key="2">
    <source>
        <dbReference type="ARBA" id="ARBA00011575"/>
    </source>
</evidence>
<dbReference type="InterPro" id="IPR015890">
    <property type="entry name" value="Chorismate_C"/>
</dbReference>
<dbReference type="SUPFAM" id="SSF56322">
    <property type="entry name" value="ADC synthase"/>
    <property type="match status" value="1"/>
</dbReference>
<evidence type="ECO:0000256" key="4">
    <source>
        <dbReference type="ARBA" id="ARBA00022723"/>
    </source>
</evidence>
<evidence type="ECO:0000256" key="3">
    <source>
        <dbReference type="ARBA" id="ARBA00020653"/>
    </source>
</evidence>
<comment type="subunit">
    <text evidence="2">Heterotetramer consisting of two non-identical subunits: a beta subunit (TrpG) and a large alpha subunit (TrpE).</text>
</comment>
<comment type="function">
    <text evidence="7">Part of a heterotetrameric complex that catalyzes the two-step biosynthesis of anthranilate, an intermediate in the biosynthesis of L-tryptophan. In the first step, the glutamine-binding beta subunit (TrpG) of anthranilate synthase (AS) provides the glutamine amidotransferase activity which generates ammonia as a substrate that, along with chorismate, is used in the second step, catalyzed by the large alpha subunit of AS (TrpE) to produce anthranilate. In the absence of TrpG, TrpE can synthesize anthranilate directly from chorismate and high concentrations of ammonia.</text>
</comment>
<reference evidence="12" key="1">
    <citation type="journal article" date="2019" name="Int. J. Syst. Evol. Microbiol.">
        <title>The Global Catalogue of Microorganisms (GCM) 10K type strain sequencing project: providing services to taxonomists for standard genome sequencing and annotation.</title>
        <authorList>
            <consortium name="The Broad Institute Genomics Platform"/>
            <consortium name="The Broad Institute Genome Sequencing Center for Infectious Disease"/>
            <person name="Wu L."/>
            <person name="Ma J."/>
        </authorList>
    </citation>
    <scope>NUCLEOTIDE SEQUENCE [LARGE SCALE GENOMIC DNA]</scope>
    <source>
        <strain evidence="12">CCM 8932</strain>
    </source>
</reference>
<evidence type="ECO:0000259" key="9">
    <source>
        <dbReference type="Pfam" id="PF00425"/>
    </source>
</evidence>
<evidence type="ECO:0000313" key="11">
    <source>
        <dbReference type="EMBL" id="MFC6163522.1"/>
    </source>
</evidence>
<feature type="domain" description="Chorismate-utilising enzyme C-terminal" evidence="9">
    <location>
        <begin position="217"/>
        <end position="468"/>
    </location>
</feature>
<keyword evidence="12" id="KW-1185">Reference proteome</keyword>
<keyword evidence="4" id="KW-0479">Metal-binding</keyword>
<dbReference type="Gene3D" id="3.60.120.10">
    <property type="entry name" value="Anthranilate synthase"/>
    <property type="match status" value="1"/>
</dbReference>